<reference evidence="3" key="1">
    <citation type="submission" date="2016-12" db="EMBL/GenBank/DDBJ databases">
        <authorList>
            <person name="Brunel B."/>
        </authorList>
    </citation>
    <scope>NUCLEOTIDE SEQUENCE [LARGE SCALE GENOMIC DNA]</scope>
</reference>
<sequence length="26" mass="2978">MTQIEIAYMMIALSYLAAVYAHYSSH</sequence>
<keyword evidence="3" id="KW-1185">Reference proteome</keyword>
<dbReference type="Proteomes" id="UP000245698">
    <property type="component" value="Unassembled WGS sequence"/>
</dbReference>
<feature type="transmembrane region" description="Helical" evidence="1">
    <location>
        <begin position="6"/>
        <end position="23"/>
    </location>
</feature>
<dbReference type="AlphaFoldDB" id="A0A2P9APM2"/>
<protein>
    <submittedName>
        <fullName evidence="2">Uncharacterized protein</fullName>
    </submittedName>
</protein>
<evidence type="ECO:0000313" key="3">
    <source>
        <dbReference type="Proteomes" id="UP000245698"/>
    </source>
</evidence>
<evidence type="ECO:0000313" key="2">
    <source>
        <dbReference type="EMBL" id="SJM33076.1"/>
    </source>
</evidence>
<keyword evidence="1" id="KW-1133">Transmembrane helix</keyword>
<accession>A0A2P9APM2</accession>
<gene>
    <name evidence="2" type="ORF">BQ8482_330211</name>
</gene>
<name>A0A2P9APM2_9HYPH</name>
<keyword evidence="1" id="KW-0812">Transmembrane</keyword>
<organism evidence="2 3">
    <name type="scientific">Mesorhizobium delmotii</name>
    <dbReference type="NCBI Taxonomy" id="1631247"/>
    <lineage>
        <taxon>Bacteria</taxon>
        <taxon>Pseudomonadati</taxon>
        <taxon>Pseudomonadota</taxon>
        <taxon>Alphaproteobacteria</taxon>
        <taxon>Hyphomicrobiales</taxon>
        <taxon>Phyllobacteriaceae</taxon>
        <taxon>Mesorhizobium</taxon>
    </lineage>
</organism>
<dbReference type="EMBL" id="FUIG01000041">
    <property type="protein sequence ID" value="SJM33076.1"/>
    <property type="molecule type" value="Genomic_DNA"/>
</dbReference>
<evidence type="ECO:0000256" key="1">
    <source>
        <dbReference type="SAM" id="Phobius"/>
    </source>
</evidence>
<proteinExistence type="predicted"/>
<keyword evidence="1" id="KW-0472">Membrane</keyword>